<dbReference type="InterPro" id="IPR035669">
    <property type="entry name" value="SGNH_plant_lipase-like"/>
</dbReference>
<evidence type="ECO:0000256" key="2">
    <source>
        <dbReference type="ARBA" id="ARBA00022801"/>
    </source>
</evidence>
<evidence type="ECO:0000256" key="3">
    <source>
        <dbReference type="ARBA" id="ARBA00022963"/>
    </source>
</evidence>
<sequence length="362" mass="40785">MNFRAFHVFSFVFIFSYGFSIAQTVPAVYVFGDSLVDVGNNNYLTLSIVKANHRHYGIDFLNHKPTGRFSNGKNAADFIGEKLGLATSAPYLSLISKANKNENNNVSFMNGVSFASAGAGIFDGTDERYRQSIPLTKQVDYYSNVYEELTREVGVTALQNHLSKSIFVVVIGSNDLFGYFESSQLREKNTPQQYVDSMVYSLKLQLQRLYNNGGRKYEIAGVGTLGCCPELRLKNKTECVVEVNYWSLKYNEVLRSMLNEWQLENEGIIYSYFDTYAALNDLIQNPASYGFTEVKGACCGLGELNARAPCLPVSNLCLNRQDHIFWDQFHPTEAASRIFVDKFFDGPSTYTFPINMRQLVAS</sequence>
<reference evidence="6" key="2">
    <citation type="submission" date="2025-08" db="UniProtKB">
        <authorList>
            <consortium name="RefSeq"/>
        </authorList>
    </citation>
    <scope>IDENTIFICATION</scope>
    <source>
        <tissue evidence="6">Etiolated seedlings</tissue>
    </source>
</reference>
<dbReference type="OrthoDB" id="1600564at2759"/>
<feature type="signal peptide" evidence="4">
    <location>
        <begin position="1"/>
        <end position="22"/>
    </location>
</feature>
<dbReference type="PaxDb" id="3827-XP_004491408.1"/>
<dbReference type="KEGG" id="cam:101508102"/>
<dbReference type="Proteomes" id="UP000087171">
    <property type="component" value="Chromosome Ca2"/>
</dbReference>
<dbReference type="RefSeq" id="XP_004491409.1">
    <property type="nucleotide sequence ID" value="XM_004491352.3"/>
</dbReference>
<dbReference type="Pfam" id="PF00657">
    <property type="entry name" value="Lipase_GDSL"/>
    <property type="match status" value="1"/>
</dbReference>
<dbReference type="GeneID" id="101508102"/>
<organism evidence="5 6">
    <name type="scientific">Cicer arietinum</name>
    <name type="common">Chickpea</name>
    <name type="synonym">Garbanzo</name>
    <dbReference type="NCBI Taxonomy" id="3827"/>
    <lineage>
        <taxon>Eukaryota</taxon>
        <taxon>Viridiplantae</taxon>
        <taxon>Streptophyta</taxon>
        <taxon>Embryophyta</taxon>
        <taxon>Tracheophyta</taxon>
        <taxon>Spermatophyta</taxon>
        <taxon>Magnoliopsida</taxon>
        <taxon>eudicotyledons</taxon>
        <taxon>Gunneridae</taxon>
        <taxon>Pentapetalae</taxon>
        <taxon>rosids</taxon>
        <taxon>fabids</taxon>
        <taxon>Fabales</taxon>
        <taxon>Fabaceae</taxon>
        <taxon>Papilionoideae</taxon>
        <taxon>50 kb inversion clade</taxon>
        <taxon>NPAAA clade</taxon>
        <taxon>Hologalegina</taxon>
        <taxon>IRL clade</taxon>
        <taxon>Cicereae</taxon>
        <taxon>Cicer</taxon>
    </lineage>
</organism>
<proteinExistence type="inferred from homology"/>
<evidence type="ECO:0000256" key="4">
    <source>
        <dbReference type="SAM" id="SignalP"/>
    </source>
</evidence>
<dbReference type="CDD" id="cd01837">
    <property type="entry name" value="SGNH_plant_lipase_like"/>
    <property type="match status" value="1"/>
</dbReference>
<dbReference type="PANTHER" id="PTHR45648">
    <property type="entry name" value="GDSL LIPASE/ACYLHYDROLASE FAMILY PROTEIN (AFU_ORTHOLOGUE AFUA_4G14700)"/>
    <property type="match status" value="1"/>
</dbReference>
<dbReference type="AlphaFoldDB" id="A0A1S2XNF7"/>
<comment type="similarity">
    <text evidence="1">Belongs to the 'GDSL' lipolytic enzyme family.</text>
</comment>
<evidence type="ECO:0000313" key="5">
    <source>
        <dbReference type="Proteomes" id="UP000087171"/>
    </source>
</evidence>
<feature type="chain" id="PRO_5010309910" evidence="4">
    <location>
        <begin position="23"/>
        <end position="362"/>
    </location>
</feature>
<evidence type="ECO:0000256" key="1">
    <source>
        <dbReference type="ARBA" id="ARBA00008668"/>
    </source>
</evidence>
<dbReference type="InterPro" id="IPR036514">
    <property type="entry name" value="SGNH_hydro_sf"/>
</dbReference>
<dbReference type="InterPro" id="IPR001087">
    <property type="entry name" value="GDSL"/>
</dbReference>
<name>A0A1S2XNF7_CICAR</name>
<keyword evidence="2" id="KW-0378">Hydrolase</keyword>
<dbReference type="GO" id="GO:0016788">
    <property type="term" value="F:hydrolase activity, acting on ester bonds"/>
    <property type="evidence" value="ECO:0007669"/>
    <property type="project" value="InterPro"/>
</dbReference>
<dbReference type="GO" id="GO:0016042">
    <property type="term" value="P:lipid catabolic process"/>
    <property type="evidence" value="ECO:0007669"/>
    <property type="project" value="UniProtKB-KW"/>
</dbReference>
<protein>
    <submittedName>
        <fullName evidence="6">GDSL esterase/lipase At5g55050-like</fullName>
    </submittedName>
</protein>
<dbReference type="InterPro" id="IPR051058">
    <property type="entry name" value="GDSL_Est/Lipase"/>
</dbReference>
<reference evidence="5" key="1">
    <citation type="journal article" date="2013" name="Nat. Biotechnol.">
        <title>Draft genome sequence of chickpea (Cicer arietinum) provides a resource for trait improvement.</title>
        <authorList>
            <person name="Varshney R.K."/>
            <person name="Song C."/>
            <person name="Saxena R.K."/>
            <person name="Azam S."/>
            <person name="Yu S."/>
            <person name="Sharpe A.G."/>
            <person name="Cannon S."/>
            <person name="Baek J."/>
            <person name="Rosen B.D."/>
            <person name="Tar'an B."/>
            <person name="Millan T."/>
            <person name="Zhang X."/>
            <person name="Ramsay L.D."/>
            <person name="Iwata A."/>
            <person name="Wang Y."/>
            <person name="Nelson W."/>
            <person name="Farmer A.D."/>
            <person name="Gaur P.M."/>
            <person name="Soderlund C."/>
            <person name="Penmetsa R.V."/>
            <person name="Xu C."/>
            <person name="Bharti A.K."/>
            <person name="He W."/>
            <person name="Winter P."/>
            <person name="Zhao S."/>
            <person name="Hane J.K."/>
            <person name="Carrasquilla-Garcia N."/>
            <person name="Condie J.A."/>
            <person name="Upadhyaya H.D."/>
            <person name="Luo M.C."/>
            <person name="Thudi M."/>
            <person name="Gowda C.L."/>
            <person name="Singh N.P."/>
            <person name="Lichtenzveig J."/>
            <person name="Gali K.K."/>
            <person name="Rubio J."/>
            <person name="Nadarajan N."/>
            <person name="Dolezel J."/>
            <person name="Bansal K.C."/>
            <person name="Xu X."/>
            <person name="Edwards D."/>
            <person name="Zhang G."/>
            <person name="Kahl G."/>
            <person name="Gil J."/>
            <person name="Singh K.B."/>
            <person name="Datta S.K."/>
            <person name="Jackson S.A."/>
            <person name="Wang J."/>
            <person name="Cook D.R."/>
        </authorList>
    </citation>
    <scope>NUCLEOTIDE SEQUENCE [LARGE SCALE GENOMIC DNA]</scope>
    <source>
        <strain evidence="5">cv. CDC Frontier</strain>
    </source>
</reference>
<gene>
    <name evidence="6" type="primary">LOC101508102</name>
</gene>
<keyword evidence="4" id="KW-0732">Signal</keyword>
<keyword evidence="3" id="KW-0442">Lipid degradation</keyword>
<keyword evidence="5" id="KW-1185">Reference proteome</keyword>
<dbReference type="Gene3D" id="3.40.50.1110">
    <property type="entry name" value="SGNH hydrolase"/>
    <property type="match status" value="1"/>
</dbReference>
<keyword evidence="3" id="KW-0443">Lipid metabolism</keyword>
<evidence type="ECO:0000313" key="6">
    <source>
        <dbReference type="RefSeq" id="XP_004491409.1"/>
    </source>
</evidence>
<dbReference type="PANTHER" id="PTHR45648:SF144">
    <property type="entry name" value="GDSL-LIKE LIPASE_ACYLHYDROLASE"/>
    <property type="match status" value="1"/>
</dbReference>
<accession>A0A1S2XNF7</accession>
<dbReference type="eggNOG" id="KOG0017">
    <property type="taxonomic scope" value="Eukaryota"/>
</dbReference>
<dbReference type="SUPFAM" id="SSF52266">
    <property type="entry name" value="SGNH hydrolase"/>
    <property type="match status" value="1"/>
</dbReference>